<keyword evidence="1" id="KW-0479">Metal-binding</keyword>
<evidence type="ECO:0000259" key="3">
    <source>
        <dbReference type="PROSITE" id="PS50103"/>
    </source>
</evidence>
<dbReference type="PROSITE" id="PS50103">
    <property type="entry name" value="ZF_C3H1"/>
    <property type="match status" value="1"/>
</dbReference>
<feature type="zinc finger region" description="C3H1-type" evidence="1">
    <location>
        <begin position="7"/>
        <end position="33"/>
    </location>
</feature>
<evidence type="ECO:0000313" key="5">
    <source>
        <dbReference type="RefSeq" id="XP_065665772.1"/>
    </source>
</evidence>
<dbReference type="GeneID" id="136087220"/>
<sequence>MFPSKGYFRNTVCPFYQHGLCHRPYCHFKHAKEEQRINEKQQVNKEHKVIKEDCSPQFHKVDTHDANKPLTSVLNEHNDEDDDNDEVMKIVKNISPSKLFAYAQRKQVQCFIP</sequence>
<reference evidence="5" key="1">
    <citation type="submission" date="2025-08" db="UniProtKB">
        <authorList>
            <consortium name="RefSeq"/>
        </authorList>
    </citation>
    <scope>IDENTIFICATION</scope>
</reference>
<protein>
    <submittedName>
        <fullName evidence="5">Uncharacterized protein LOC136087220</fullName>
    </submittedName>
</protein>
<keyword evidence="1" id="KW-0863">Zinc-finger</keyword>
<dbReference type="InterPro" id="IPR000571">
    <property type="entry name" value="Znf_CCCH"/>
</dbReference>
<accession>A0ABM4CV08</accession>
<keyword evidence="1" id="KW-0862">Zinc</keyword>
<gene>
    <name evidence="5" type="primary">LOC136087220</name>
</gene>
<evidence type="ECO:0000256" key="1">
    <source>
        <dbReference type="PROSITE-ProRule" id="PRU00723"/>
    </source>
</evidence>
<name>A0ABM4CV08_HYDVU</name>
<organism evidence="4 5">
    <name type="scientific">Hydra vulgaris</name>
    <name type="common">Hydra</name>
    <name type="synonym">Hydra attenuata</name>
    <dbReference type="NCBI Taxonomy" id="6087"/>
    <lineage>
        <taxon>Eukaryota</taxon>
        <taxon>Metazoa</taxon>
        <taxon>Cnidaria</taxon>
        <taxon>Hydrozoa</taxon>
        <taxon>Hydroidolina</taxon>
        <taxon>Anthoathecata</taxon>
        <taxon>Aplanulata</taxon>
        <taxon>Hydridae</taxon>
        <taxon>Hydra</taxon>
    </lineage>
</organism>
<evidence type="ECO:0000256" key="2">
    <source>
        <dbReference type="SAM" id="MobiDB-lite"/>
    </source>
</evidence>
<feature type="region of interest" description="Disordered" evidence="2">
    <location>
        <begin position="59"/>
        <end position="84"/>
    </location>
</feature>
<dbReference type="Proteomes" id="UP001652625">
    <property type="component" value="Chromosome 11"/>
</dbReference>
<dbReference type="RefSeq" id="XP_065665772.1">
    <property type="nucleotide sequence ID" value="XM_065809700.1"/>
</dbReference>
<proteinExistence type="predicted"/>
<evidence type="ECO:0000313" key="4">
    <source>
        <dbReference type="Proteomes" id="UP001652625"/>
    </source>
</evidence>
<keyword evidence="4" id="KW-1185">Reference proteome</keyword>
<feature type="domain" description="C3H1-type" evidence="3">
    <location>
        <begin position="7"/>
        <end position="33"/>
    </location>
</feature>